<feature type="domain" description="HTH myb-type" evidence="2">
    <location>
        <begin position="108"/>
        <end position="156"/>
    </location>
</feature>
<dbReference type="SUPFAM" id="SSF46689">
    <property type="entry name" value="Homeodomain-like"/>
    <property type="match status" value="1"/>
</dbReference>
<dbReference type="CDD" id="cd00167">
    <property type="entry name" value="SANT"/>
    <property type="match status" value="2"/>
</dbReference>
<keyword evidence="4" id="KW-1185">Reference proteome</keyword>
<dbReference type="Pfam" id="PF00249">
    <property type="entry name" value="Myb_DNA-binding"/>
    <property type="match status" value="2"/>
</dbReference>
<dbReference type="EMBL" id="JAPFFF010000020">
    <property type="protein sequence ID" value="KAK8857459.1"/>
    <property type="molecule type" value="Genomic_DNA"/>
</dbReference>
<feature type="domain" description="HTH myb-type" evidence="2">
    <location>
        <begin position="157"/>
        <end position="207"/>
    </location>
</feature>
<evidence type="ECO:0000259" key="1">
    <source>
        <dbReference type="PROSITE" id="PS50090"/>
    </source>
</evidence>
<dbReference type="InterPro" id="IPR050560">
    <property type="entry name" value="MYB_TF"/>
</dbReference>
<accession>A0ABR2I4T2</accession>
<protein>
    <recommendedName>
        <fullName evidence="5">Myb-like DNA-binding domain containing protein</fullName>
    </recommendedName>
</protein>
<proteinExistence type="predicted"/>
<evidence type="ECO:0000259" key="2">
    <source>
        <dbReference type="PROSITE" id="PS51294"/>
    </source>
</evidence>
<sequence length="293" mass="34122">MQLSFPSLPKIGNQCNSKKNQLLLSNLKIPKNLQLTYKSLISKICDIKLQNKKLNNNFLFNANQVKKSQLGFLPQPNGCFNPMFSYPYNNLMNKNQQMGKAGKKSRIPFTKEEDEKIKQLVQKYGCRQWQLISSFIPGRSPKQCRDRYSNYLIPGLKSGQWLPNEDELLTKLYNDLGPKWSRIQKYFPGRSTNSIKNRWNYFLCRQNNDHPNTDDNEFSENNMLNEDDNENDDLNFNDYFSLNGVSTFAVQTHNELDESSLNNDNEDSYSFIDQVNEILKNVENGNDNGWIII</sequence>
<dbReference type="InterPro" id="IPR001005">
    <property type="entry name" value="SANT/Myb"/>
</dbReference>
<feature type="domain" description="Myb-like" evidence="1">
    <location>
        <begin position="153"/>
        <end position="203"/>
    </location>
</feature>
<reference evidence="3 4" key="1">
    <citation type="submission" date="2024-04" db="EMBL/GenBank/DDBJ databases">
        <title>Tritrichomonas musculus Genome.</title>
        <authorList>
            <person name="Alves-Ferreira E."/>
            <person name="Grigg M."/>
            <person name="Lorenzi H."/>
            <person name="Galac M."/>
        </authorList>
    </citation>
    <scope>NUCLEOTIDE SEQUENCE [LARGE SCALE GENOMIC DNA]</scope>
    <source>
        <strain evidence="3 4">EAF2021</strain>
    </source>
</reference>
<evidence type="ECO:0000313" key="3">
    <source>
        <dbReference type="EMBL" id="KAK8857459.1"/>
    </source>
</evidence>
<dbReference type="InterPro" id="IPR017930">
    <property type="entry name" value="Myb_dom"/>
</dbReference>
<gene>
    <name evidence="3" type="ORF">M9Y10_015864</name>
</gene>
<dbReference type="PANTHER" id="PTHR45614">
    <property type="entry name" value="MYB PROTEIN-RELATED"/>
    <property type="match status" value="1"/>
</dbReference>
<dbReference type="PROSITE" id="PS51294">
    <property type="entry name" value="HTH_MYB"/>
    <property type="match status" value="2"/>
</dbReference>
<comment type="caution">
    <text evidence="3">The sequence shown here is derived from an EMBL/GenBank/DDBJ whole genome shotgun (WGS) entry which is preliminary data.</text>
</comment>
<dbReference type="InterPro" id="IPR009057">
    <property type="entry name" value="Homeodomain-like_sf"/>
</dbReference>
<dbReference type="Gene3D" id="1.10.10.60">
    <property type="entry name" value="Homeodomain-like"/>
    <property type="match status" value="2"/>
</dbReference>
<dbReference type="PANTHER" id="PTHR45614:SF253">
    <property type="entry name" value="CHROMOSOME UNDETERMINED SCAFFOLD_38, WHOLE GENOME SHOTGUN SEQUENCE"/>
    <property type="match status" value="1"/>
</dbReference>
<organism evidence="3 4">
    <name type="scientific">Tritrichomonas musculus</name>
    <dbReference type="NCBI Taxonomy" id="1915356"/>
    <lineage>
        <taxon>Eukaryota</taxon>
        <taxon>Metamonada</taxon>
        <taxon>Parabasalia</taxon>
        <taxon>Tritrichomonadida</taxon>
        <taxon>Tritrichomonadidae</taxon>
        <taxon>Tritrichomonas</taxon>
    </lineage>
</organism>
<dbReference type="SMART" id="SM00717">
    <property type="entry name" value="SANT"/>
    <property type="match status" value="2"/>
</dbReference>
<evidence type="ECO:0008006" key="5">
    <source>
        <dbReference type="Google" id="ProtNLM"/>
    </source>
</evidence>
<dbReference type="Proteomes" id="UP001470230">
    <property type="component" value="Unassembled WGS sequence"/>
</dbReference>
<evidence type="ECO:0000313" key="4">
    <source>
        <dbReference type="Proteomes" id="UP001470230"/>
    </source>
</evidence>
<dbReference type="PROSITE" id="PS50090">
    <property type="entry name" value="MYB_LIKE"/>
    <property type="match status" value="2"/>
</dbReference>
<name>A0ABR2I4T2_9EUKA</name>
<feature type="domain" description="Myb-like" evidence="1">
    <location>
        <begin position="101"/>
        <end position="152"/>
    </location>
</feature>